<feature type="domain" description="UCH catalytic" evidence="11">
    <location>
        <begin position="7"/>
        <end position="221"/>
    </location>
</feature>
<feature type="coiled-coil region" evidence="9">
    <location>
        <begin position="217"/>
        <end position="269"/>
    </location>
</feature>
<gene>
    <name evidence="12" type="ORF">GPM918_LOCUS851</name>
    <name evidence="13" type="ORF">SRO942_LOCUS851</name>
</gene>
<dbReference type="FunFam" id="3.40.532.10:FF:000009">
    <property type="entry name" value="Ubiquitin carboxyl-terminal hydrolase"/>
    <property type="match status" value="1"/>
</dbReference>
<organism evidence="12 14">
    <name type="scientific">Didymodactylos carnosus</name>
    <dbReference type="NCBI Taxonomy" id="1234261"/>
    <lineage>
        <taxon>Eukaryota</taxon>
        <taxon>Metazoa</taxon>
        <taxon>Spiralia</taxon>
        <taxon>Gnathifera</taxon>
        <taxon>Rotifera</taxon>
        <taxon>Eurotatoria</taxon>
        <taxon>Bdelloidea</taxon>
        <taxon>Philodinida</taxon>
        <taxon>Philodinidae</taxon>
        <taxon>Didymodactylos</taxon>
    </lineage>
</organism>
<dbReference type="SUPFAM" id="SSF54001">
    <property type="entry name" value="Cysteine proteinases"/>
    <property type="match status" value="1"/>
</dbReference>
<dbReference type="AlphaFoldDB" id="A0A813PHT5"/>
<evidence type="ECO:0000256" key="4">
    <source>
        <dbReference type="ARBA" id="ARBA00022786"/>
    </source>
</evidence>
<evidence type="ECO:0000259" key="11">
    <source>
        <dbReference type="PROSITE" id="PS52048"/>
    </source>
</evidence>
<proteinExistence type="inferred from homology"/>
<keyword evidence="14" id="KW-1185">Reference proteome</keyword>
<name>A0A813PHT5_9BILA</name>
<evidence type="ECO:0000313" key="13">
    <source>
        <dbReference type="EMBL" id="CAF3531039.1"/>
    </source>
</evidence>
<keyword evidence="6 7" id="KW-0788">Thiol protease</keyword>
<dbReference type="Gene3D" id="1.20.58.860">
    <property type="match status" value="1"/>
</dbReference>
<feature type="site" description="Important for enzyme activity" evidence="7">
    <location>
        <position position="174"/>
    </location>
</feature>
<dbReference type="Proteomes" id="UP000663829">
    <property type="component" value="Unassembled WGS sequence"/>
</dbReference>
<dbReference type="GO" id="GO:0005737">
    <property type="term" value="C:cytoplasm"/>
    <property type="evidence" value="ECO:0007669"/>
    <property type="project" value="TreeGrafter"/>
</dbReference>
<dbReference type="EMBL" id="CAJNOQ010000072">
    <property type="protein sequence ID" value="CAF0751370.1"/>
    <property type="molecule type" value="Genomic_DNA"/>
</dbReference>
<dbReference type="PROSITE" id="PS52048">
    <property type="entry name" value="UCH_DOMAIN"/>
    <property type="match status" value="1"/>
</dbReference>
<evidence type="ECO:0000313" key="14">
    <source>
        <dbReference type="Proteomes" id="UP000663829"/>
    </source>
</evidence>
<evidence type="ECO:0000256" key="3">
    <source>
        <dbReference type="ARBA" id="ARBA00022670"/>
    </source>
</evidence>
<feature type="active site" description="Proton donor" evidence="7">
    <location>
        <position position="159"/>
    </location>
</feature>
<evidence type="ECO:0000313" key="12">
    <source>
        <dbReference type="EMBL" id="CAF0751370.1"/>
    </source>
</evidence>
<dbReference type="CDD" id="cd09617">
    <property type="entry name" value="Peptidase_C12_UCH37_BAP1"/>
    <property type="match status" value="1"/>
</dbReference>
<evidence type="ECO:0000256" key="6">
    <source>
        <dbReference type="ARBA" id="ARBA00022807"/>
    </source>
</evidence>
<comment type="catalytic activity">
    <reaction evidence="1 7 8">
        <text>Thiol-dependent hydrolysis of ester, thioester, amide, peptide and isopeptide bonds formed by the C-terminal Gly of ubiquitin (a 76-residue protein attached to proteins as an intracellular targeting signal).</text>
        <dbReference type="EC" id="3.4.19.12"/>
    </reaction>
</comment>
<evidence type="ECO:0000256" key="9">
    <source>
        <dbReference type="SAM" id="Coils"/>
    </source>
</evidence>
<feature type="active site" description="Nucleophile" evidence="7">
    <location>
        <position position="83"/>
    </location>
</feature>
<evidence type="ECO:0000256" key="8">
    <source>
        <dbReference type="RuleBase" id="RU361215"/>
    </source>
</evidence>
<keyword evidence="3 7" id="KW-0645">Protease</keyword>
<dbReference type="Pfam" id="PF18031">
    <property type="entry name" value="UCH_C"/>
    <property type="match status" value="1"/>
</dbReference>
<dbReference type="Gene3D" id="3.40.532.10">
    <property type="entry name" value="Peptidase C12, ubiquitin carboxyl-terminal hydrolase"/>
    <property type="match status" value="1"/>
</dbReference>
<evidence type="ECO:0000256" key="5">
    <source>
        <dbReference type="ARBA" id="ARBA00022801"/>
    </source>
</evidence>
<keyword evidence="5 7" id="KW-0378">Hydrolase</keyword>
<reference evidence="12" key="1">
    <citation type="submission" date="2021-02" db="EMBL/GenBank/DDBJ databases">
        <authorList>
            <person name="Nowell W R."/>
        </authorList>
    </citation>
    <scope>NUCLEOTIDE SEQUENCE</scope>
</reference>
<dbReference type="Pfam" id="PF01088">
    <property type="entry name" value="Peptidase_C12"/>
    <property type="match status" value="1"/>
</dbReference>
<feature type="compositionally biased region" description="Basic and acidic residues" evidence="10">
    <location>
        <begin position="488"/>
        <end position="505"/>
    </location>
</feature>
<dbReference type="EC" id="3.4.19.12" evidence="8"/>
<dbReference type="PANTHER" id="PTHR10589">
    <property type="entry name" value="UBIQUITIN CARBOXYL-TERMINAL HYDROLASE"/>
    <property type="match status" value="1"/>
</dbReference>
<dbReference type="InterPro" id="IPR036959">
    <property type="entry name" value="Peptidase_C12_UCH_sf"/>
</dbReference>
<comment type="caution">
    <text evidence="12">The sequence shown here is derived from an EMBL/GenBank/DDBJ whole genome shotgun (WGS) entry which is preliminary data.</text>
</comment>
<keyword evidence="9" id="KW-0175">Coiled coil</keyword>
<dbReference type="Proteomes" id="UP000681722">
    <property type="component" value="Unassembled WGS sequence"/>
</dbReference>
<evidence type="ECO:0000256" key="10">
    <source>
        <dbReference type="SAM" id="MobiDB-lite"/>
    </source>
</evidence>
<dbReference type="InterPro" id="IPR001578">
    <property type="entry name" value="Peptidase_C12_UCH"/>
</dbReference>
<evidence type="ECO:0000256" key="7">
    <source>
        <dbReference type="PROSITE-ProRule" id="PRU01393"/>
    </source>
</evidence>
<keyword evidence="4 7" id="KW-0833">Ubl conjugation pathway</keyword>
<dbReference type="GO" id="GO:0006511">
    <property type="term" value="P:ubiquitin-dependent protein catabolic process"/>
    <property type="evidence" value="ECO:0007669"/>
    <property type="project" value="UniProtKB-UniRule"/>
</dbReference>
<dbReference type="PANTHER" id="PTHR10589:SF16">
    <property type="entry name" value="UBIQUITIN CARBOXYL-TERMINAL HYDROLASE ISOZYME L5"/>
    <property type="match status" value="1"/>
</dbReference>
<sequence length="505" mass="57616">MSAAAGEWCLIESDPGVFTELIHGFGADGVQVEEIFSLDDDRPVHGLIFLFKWQQMDTSSDNIVQDSRLNEIFFAKQVIQNACATQAIVSVLLNCKHHDLKLGSTLQDFRDFAIAFDPQMRGLTLSNSEKIRDVHNSFSRQQLFEFDVQDEKKEEDAFHFVAYIPYDGRLYELDGLKEGPINHGPIPKGTEWTDVARPIVQQRMQRYNEGEIHFNLMAIVSDIKQKYQREIEQVQADKSLGDAEAKQKIEHFNLLIKEEERKINSYKIENYRRRHNWLPFIVELLKSYATQGILVPAVDKAIAIKQAEKEKEDAILSALSVPVRQNGSNKPESNSIVEGNSSTLVVSPKRLAARPTKLNPDEHKKLELTTPLTDDITTPKSTEPWLFTDYRNSTTGPSYLFQNDQVNQSNNRPVSTRQKYYGVPSSFKDQPDQFDQVQDQNGGVKTAKITDVLPENVDQQSRILYDRMTLETSDDDSYDFNNTSTYDKPLDSKDKPLDSTDKPLD</sequence>
<accession>A0A813PHT5</accession>
<dbReference type="GO" id="GO:0004843">
    <property type="term" value="F:cysteine-type deubiquitinase activity"/>
    <property type="evidence" value="ECO:0007669"/>
    <property type="project" value="UniProtKB-UniRule"/>
</dbReference>
<comment type="similarity">
    <text evidence="2 7 8">Belongs to the peptidase C12 family.</text>
</comment>
<dbReference type="InterPro" id="IPR038765">
    <property type="entry name" value="Papain-like_cys_pep_sf"/>
</dbReference>
<protein>
    <recommendedName>
        <fullName evidence="8">Ubiquitin carboxyl-terminal hydrolase</fullName>
        <ecNumber evidence="8">3.4.19.12</ecNumber>
    </recommendedName>
</protein>
<dbReference type="PRINTS" id="PR00707">
    <property type="entry name" value="UBCTHYDRLASE"/>
</dbReference>
<dbReference type="OrthoDB" id="1924260at2759"/>
<dbReference type="GO" id="GO:0016579">
    <property type="term" value="P:protein deubiquitination"/>
    <property type="evidence" value="ECO:0007669"/>
    <property type="project" value="TreeGrafter"/>
</dbReference>
<dbReference type="InterPro" id="IPR041507">
    <property type="entry name" value="UCH_C"/>
</dbReference>
<feature type="site" description="Transition state stabilizer" evidence="7">
    <location>
        <position position="77"/>
    </location>
</feature>
<evidence type="ECO:0000256" key="2">
    <source>
        <dbReference type="ARBA" id="ARBA00009326"/>
    </source>
</evidence>
<evidence type="ECO:0000256" key="1">
    <source>
        <dbReference type="ARBA" id="ARBA00000707"/>
    </source>
</evidence>
<feature type="region of interest" description="Disordered" evidence="10">
    <location>
        <begin position="468"/>
        <end position="505"/>
    </location>
</feature>
<dbReference type="EMBL" id="CAJOBC010000072">
    <property type="protein sequence ID" value="CAF3531039.1"/>
    <property type="molecule type" value="Genomic_DNA"/>
</dbReference>